<proteinExistence type="predicted"/>
<dbReference type="AlphaFoldDB" id="A0A1W1CIA9"/>
<dbReference type="PANTHER" id="PTHR30600:SF7">
    <property type="entry name" value="CYTOCHROME C PEROXIDASE-RELATED"/>
    <property type="match status" value="1"/>
</dbReference>
<dbReference type="GO" id="GO:0042597">
    <property type="term" value="C:periplasmic space"/>
    <property type="evidence" value="ECO:0007669"/>
    <property type="project" value="UniProtKB-SubCell"/>
</dbReference>
<evidence type="ECO:0000313" key="9">
    <source>
        <dbReference type="EMBL" id="SFV65401.1"/>
    </source>
</evidence>
<evidence type="ECO:0000256" key="3">
    <source>
        <dbReference type="ARBA" id="ARBA00022723"/>
    </source>
</evidence>
<dbReference type="PIRSF" id="PIRSF000294">
    <property type="entry name" value="Cytochrome-c_peroxidase"/>
    <property type="match status" value="1"/>
</dbReference>
<evidence type="ECO:0000256" key="2">
    <source>
        <dbReference type="ARBA" id="ARBA00022617"/>
    </source>
</evidence>
<protein>
    <submittedName>
        <fullName evidence="9">Cytochrome c551 peroxidase</fullName>
        <ecNumber evidence="9">1.11.1.5</ecNumber>
    </submittedName>
</protein>
<dbReference type="EMBL" id="FPHM01000093">
    <property type="protein sequence ID" value="SFV65401.1"/>
    <property type="molecule type" value="Genomic_DNA"/>
</dbReference>
<name>A0A1W1CIA9_9ZZZZ</name>
<evidence type="ECO:0000256" key="1">
    <source>
        <dbReference type="ARBA" id="ARBA00004418"/>
    </source>
</evidence>
<evidence type="ECO:0000259" key="8">
    <source>
        <dbReference type="PROSITE" id="PS51007"/>
    </source>
</evidence>
<sequence>MKKWLSFIIFALSTMLFAIDLVPIPMVSYKISPKVLLGKALFSDSILSQNKKVSCLSCHNIYKNGADNIAFSEGIYGQSTHFNTPTVYNAVYNFRQFWDGRAKDLREQALLPIENTMEMNNTIEQVIKDLKASKEYLARFSSIYEEGITANNIADALVAFESILVTPSSAFDKYLRGDKKAISKEAIEGYRIFKEKGCISCHYGINIGGNLYNKFGIYEEVKSKELGRYNITGKERDKYVFKVPSLRNIARTAPYMHDGRVSTLKKAINLMSRYQLGQEMEEVELHAVFEFLKTLNGEIPNSIKDNHASQN</sequence>
<dbReference type="GO" id="GO:0020037">
    <property type="term" value="F:heme binding"/>
    <property type="evidence" value="ECO:0007669"/>
    <property type="project" value="InterPro"/>
</dbReference>
<gene>
    <name evidence="9" type="ORF">MNB_SV-13-1599</name>
</gene>
<keyword evidence="6 9" id="KW-0560">Oxidoreductase</keyword>
<evidence type="ECO:0000256" key="4">
    <source>
        <dbReference type="ARBA" id="ARBA00022729"/>
    </source>
</evidence>
<dbReference type="SUPFAM" id="SSF46626">
    <property type="entry name" value="Cytochrome c"/>
    <property type="match status" value="2"/>
</dbReference>
<comment type="subcellular location">
    <subcellularLocation>
        <location evidence="1">Periplasm</location>
    </subcellularLocation>
</comment>
<organism evidence="9">
    <name type="scientific">hydrothermal vent metagenome</name>
    <dbReference type="NCBI Taxonomy" id="652676"/>
    <lineage>
        <taxon>unclassified sequences</taxon>
        <taxon>metagenomes</taxon>
        <taxon>ecological metagenomes</taxon>
    </lineage>
</organism>
<keyword evidence="5" id="KW-0574">Periplasm</keyword>
<dbReference type="GO" id="GO:0046872">
    <property type="term" value="F:metal ion binding"/>
    <property type="evidence" value="ECO:0007669"/>
    <property type="project" value="UniProtKB-KW"/>
</dbReference>
<dbReference type="Gene3D" id="1.10.760.10">
    <property type="entry name" value="Cytochrome c-like domain"/>
    <property type="match status" value="2"/>
</dbReference>
<dbReference type="GO" id="GO:0004130">
    <property type="term" value="F:cytochrome-c peroxidase activity"/>
    <property type="evidence" value="ECO:0007669"/>
    <property type="project" value="UniProtKB-EC"/>
</dbReference>
<feature type="domain" description="Cytochrome c" evidence="8">
    <location>
        <begin position="184"/>
        <end position="296"/>
    </location>
</feature>
<dbReference type="EC" id="1.11.1.5" evidence="9"/>
<dbReference type="Pfam" id="PF03150">
    <property type="entry name" value="CCP_MauG"/>
    <property type="match status" value="1"/>
</dbReference>
<accession>A0A1W1CIA9</accession>
<dbReference type="InterPro" id="IPR004852">
    <property type="entry name" value="Di-haem_cyt_c_peroxidsae"/>
</dbReference>
<keyword evidence="2" id="KW-0349">Heme</keyword>
<keyword evidence="4" id="KW-0732">Signal</keyword>
<dbReference type="PROSITE" id="PS51007">
    <property type="entry name" value="CYTC"/>
    <property type="match status" value="1"/>
</dbReference>
<keyword evidence="3" id="KW-0479">Metal-binding</keyword>
<reference evidence="9" key="1">
    <citation type="submission" date="2016-10" db="EMBL/GenBank/DDBJ databases">
        <authorList>
            <person name="de Groot N.N."/>
        </authorList>
    </citation>
    <scope>NUCLEOTIDE SEQUENCE</scope>
</reference>
<evidence type="ECO:0000256" key="5">
    <source>
        <dbReference type="ARBA" id="ARBA00022764"/>
    </source>
</evidence>
<dbReference type="InterPro" id="IPR026259">
    <property type="entry name" value="MauG/Cytc_peroxidase"/>
</dbReference>
<dbReference type="GO" id="GO:0009055">
    <property type="term" value="F:electron transfer activity"/>
    <property type="evidence" value="ECO:0007669"/>
    <property type="project" value="InterPro"/>
</dbReference>
<dbReference type="PANTHER" id="PTHR30600">
    <property type="entry name" value="CYTOCHROME C PEROXIDASE-RELATED"/>
    <property type="match status" value="1"/>
</dbReference>
<keyword evidence="7" id="KW-0408">Iron</keyword>
<dbReference type="InterPro" id="IPR009056">
    <property type="entry name" value="Cyt_c-like_dom"/>
</dbReference>
<evidence type="ECO:0000256" key="7">
    <source>
        <dbReference type="ARBA" id="ARBA00023004"/>
    </source>
</evidence>
<dbReference type="InterPro" id="IPR036909">
    <property type="entry name" value="Cyt_c-like_dom_sf"/>
</dbReference>
<keyword evidence="9" id="KW-0575">Peroxidase</keyword>
<dbReference type="InterPro" id="IPR051395">
    <property type="entry name" value="Cytochrome_c_Peroxidase/MauG"/>
</dbReference>
<evidence type="ECO:0000256" key="6">
    <source>
        <dbReference type="ARBA" id="ARBA00023002"/>
    </source>
</evidence>